<dbReference type="EMBL" id="JBHLZF010000002">
    <property type="protein sequence ID" value="MFB9897686.1"/>
    <property type="molecule type" value="Genomic_DNA"/>
</dbReference>
<keyword evidence="3" id="KW-0479">Metal-binding</keyword>
<feature type="domain" description="FMN-binding" evidence="9">
    <location>
        <begin position="71"/>
        <end position="149"/>
    </location>
</feature>
<accession>A0ABV5ZJZ3</accession>
<dbReference type="Pfam" id="PF04205">
    <property type="entry name" value="FMN_bind"/>
    <property type="match status" value="1"/>
</dbReference>
<dbReference type="PANTHER" id="PTHR30176">
    <property type="entry name" value="FERREDOXIN-TYPE PROTEIN NAPH"/>
    <property type="match status" value="1"/>
</dbReference>
<evidence type="ECO:0000259" key="9">
    <source>
        <dbReference type="SMART" id="SM00900"/>
    </source>
</evidence>
<keyword evidence="7" id="KW-0812">Transmembrane</keyword>
<keyword evidence="5" id="KW-0408">Iron</keyword>
<dbReference type="Pfam" id="PF12801">
    <property type="entry name" value="Fer4_5"/>
    <property type="match status" value="2"/>
</dbReference>
<gene>
    <name evidence="10" type="ORF">ACFFK8_07705</name>
</gene>
<keyword evidence="7" id="KW-1133">Transmembrane helix</keyword>
<dbReference type="InterPro" id="IPR017896">
    <property type="entry name" value="4Fe4S_Fe-S-bd"/>
</dbReference>
<keyword evidence="7" id="KW-0472">Membrane</keyword>
<keyword evidence="11" id="KW-1185">Reference proteome</keyword>
<evidence type="ECO:0000256" key="8">
    <source>
        <dbReference type="SAM" id="SignalP"/>
    </source>
</evidence>
<keyword evidence="4" id="KW-0249">Electron transport</keyword>
<evidence type="ECO:0000256" key="5">
    <source>
        <dbReference type="ARBA" id="ARBA00023004"/>
    </source>
</evidence>
<evidence type="ECO:0000256" key="2">
    <source>
        <dbReference type="ARBA" id="ARBA00022485"/>
    </source>
</evidence>
<evidence type="ECO:0000256" key="3">
    <source>
        <dbReference type="ARBA" id="ARBA00022723"/>
    </source>
</evidence>
<dbReference type="InterPro" id="IPR051684">
    <property type="entry name" value="Electron_Trans/Redox"/>
</dbReference>
<feature type="transmembrane region" description="Helical" evidence="7">
    <location>
        <begin position="197"/>
        <end position="219"/>
    </location>
</feature>
<evidence type="ECO:0000313" key="10">
    <source>
        <dbReference type="EMBL" id="MFB9897686.1"/>
    </source>
</evidence>
<evidence type="ECO:0000256" key="4">
    <source>
        <dbReference type="ARBA" id="ARBA00022982"/>
    </source>
</evidence>
<comment type="caution">
    <text evidence="10">The sequence shown here is derived from an EMBL/GenBank/DDBJ whole genome shotgun (WGS) entry which is preliminary data.</text>
</comment>
<evidence type="ECO:0000256" key="1">
    <source>
        <dbReference type="ARBA" id="ARBA00022448"/>
    </source>
</evidence>
<name>A0ABV5ZJZ3_9BACT</name>
<evidence type="ECO:0000256" key="7">
    <source>
        <dbReference type="SAM" id="Phobius"/>
    </source>
</evidence>
<keyword evidence="2" id="KW-0004">4Fe-4S</keyword>
<dbReference type="InterPro" id="IPR007329">
    <property type="entry name" value="FMN-bd"/>
</dbReference>
<feature type="transmembrane region" description="Helical" evidence="7">
    <location>
        <begin position="225"/>
        <end position="244"/>
    </location>
</feature>
<dbReference type="PANTHER" id="PTHR30176:SF3">
    <property type="entry name" value="FERREDOXIN-TYPE PROTEIN NAPH"/>
    <property type="match status" value="1"/>
</dbReference>
<feature type="transmembrane region" description="Helical" evidence="7">
    <location>
        <begin position="288"/>
        <end position="308"/>
    </location>
</feature>
<dbReference type="RefSeq" id="WP_027952746.1">
    <property type="nucleotide sequence ID" value="NZ_JADU01000031.1"/>
</dbReference>
<protein>
    <submittedName>
        <fullName evidence="10">FMN-binding protein</fullName>
    </submittedName>
</protein>
<reference evidence="10 11" key="1">
    <citation type="submission" date="2024-09" db="EMBL/GenBank/DDBJ databases">
        <authorList>
            <person name="Sun Q."/>
            <person name="Mori K."/>
        </authorList>
    </citation>
    <scope>NUCLEOTIDE SEQUENCE [LARGE SCALE GENOMIC DNA]</scope>
    <source>
        <strain evidence="10 11">ATCC 51272</strain>
    </source>
</reference>
<feature type="signal peptide" evidence="8">
    <location>
        <begin position="1"/>
        <end position="18"/>
    </location>
</feature>
<evidence type="ECO:0000313" key="11">
    <source>
        <dbReference type="Proteomes" id="UP001589688"/>
    </source>
</evidence>
<feature type="transmembrane region" description="Helical" evidence="7">
    <location>
        <begin position="314"/>
        <end position="337"/>
    </location>
</feature>
<keyword evidence="1" id="KW-0813">Transport</keyword>
<keyword evidence="8" id="KW-0732">Signal</keyword>
<sequence length="359" mass="39341">MKKLEQMMLLLTCLTVMAVAAIQRDGRVWGHALADTAQTTEGRQSAVQTLRTIDDGTIVVNTAAIGKDIAGYGGPVPLEIRLKDGRVAGVKALANTETPDFFDKAKSLLTRWDGKTIEEAEAQKVDAVSGATFSSRAIIGNVRRGLQFASNHDVQPSLLDKLDLSAKSIAGLVVVLMAAVIPLFFKNKGYRTVQLSLNVVVLGFWCGTFLSWSLFVNYMSSGINLWTSLIPVVMLVTAFVYPLFGKKNYYCTNICPFGSLQDLAGKANHRKWKMGQATAKRLEQLRQLLFAVLMVLMLTGTAAQWMDYEVFTAFIFRSAAAVVVAMGVVFAVLAAFVPRPYCRFVCPTGTLFKMAENRN</sequence>
<evidence type="ECO:0000256" key="6">
    <source>
        <dbReference type="ARBA" id="ARBA00023014"/>
    </source>
</evidence>
<organism evidence="10 11">
    <name type="scientific">Hallella seregens ATCC 51272</name>
    <dbReference type="NCBI Taxonomy" id="1336250"/>
    <lineage>
        <taxon>Bacteria</taxon>
        <taxon>Pseudomonadati</taxon>
        <taxon>Bacteroidota</taxon>
        <taxon>Bacteroidia</taxon>
        <taxon>Bacteroidales</taxon>
        <taxon>Prevotellaceae</taxon>
        <taxon>Hallella</taxon>
    </lineage>
</organism>
<feature type="transmembrane region" description="Helical" evidence="7">
    <location>
        <begin position="164"/>
        <end position="185"/>
    </location>
</feature>
<dbReference type="Proteomes" id="UP001589688">
    <property type="component" value="Unassembled WGS sequence"/>
</dbReference>
<feature type="chain" id="PRO_5045533570" evidence="8">
    <location>
        <begin position="19"/>
        <end position="359"/>
    </location>
</feature>
<proteinExistence type="predicted"/>
<dbReference type="SMART" id="SM00900">
    <property type="entry name" value="FMN_bind"/>
    <property type="match status" value="1"/>
</dbReference>
<keyword evidence="6" id="KW-0411">Iron-sulfur</keyword>